<dbReference type="Proteomes" id="UP000316242">
    <property type="component" value="Unassembled WGS sequence"/>
</dbReference>
<feature type="domain" description="Carboxymuconolactone decarboxylase-like" evidence="1">
    <location>
        <begin position="27"/>
        <end position="88"/>
    </location>
</feature>
<dbReference type="InterPro" id="IPR029032">
    <property type="entry name" value="AhpD-like"/>
</dbReference>
<dbReference type="EMBL" id="BJNE01000001">
    <property type="protein sequence ID" value="GEC10911.1"/>
    <property type="molecule type" value="Genomic_DNA"/>
</dbReference>
<keyword evidence="3" id="KW-1185">Reference proteome</keyword>
<protein>
    <recommendedName>
        <fullName evidence="1">Carboxymuconolactone decarboxylase-like domain-containing protein</fullName>
    </recommendedName>
</protein>
<dbReference type="InterPro" id="IPR052512">
    <property type="entry name" value="4CMD/NDH-1_regulator"/>
</dbReference>
<reference evidence="2 3" key="1">
    <citation type="submission" date="2019-06" db="EMBL/GenBank/DDBJ databases">
        <title>Whole genome shotgun sequence of Glutamicibacter nicotianae NBRC 14234.</title>
        <authorList>
            <person name="Hosoyama A."/>
            <person name="Uohara A."/>
            <person name="Ohji S."/>
            <person name="Ichikawa N."/>
        </authorList>
    </citation>
    <scope>NUCLEOTIDE SEQUENCE [LARGE SCALE GENOMIC DNA]</scope>
    <source>
        <strain evidence="2 3">NBRC 14234</strain>
    </source>
</reference>
<proteinExistence type="predicted"/>
<organism evidence="2 3">
    <name type="scientific">Glutamicibacter nicotianae</name>
    <name type="common">Arthrobacter nicotianae</name>
    <dbReference type="NCBI Taxonomy" id="37929"/>
    <lineage>
        <taxon>Bacteria</taxon>
        <taxon>Bacillati</taxon>
        <taxon>Actinomycetota</taxon>
        <taxon>Actinomycetes</taxon>
        <taxon>Micrococcales</taxon>
        <taxon>Micrococcaceae</taxon>
        <taxon>Glutamicibacter</taxon>
    </lineage>
</organism>
<evidence type="ECO:0000313" key="3">
    <source>
        <dbReference type="Proteomes" id="UP000316242"/>
    </source>
</evidence>
<dbReference type="Pfam" id="PF02627">
    <property type="entry name" value="CMD"/>
    <property type="match status" value="1"/>
</dbReference>
<evidence type="ECO:0000313" key="2">
    <source>
        <dbReference type="EMBL" id="GEC10911.1"/>
    </source>
</evidence>
<evidence type="ECO:0000259" key="1">
    <source>
        <dbReference type="Pfam" id="PF02627"/>
    </source>
</evidence>
<dbReference type="InterPro" id="IPR003779">
    <property type="entry name" value="CMD-like"/>
</dbReference>
<comment type="caution">
    <text evidence="2">The sequence shown here is derived from an EMBL/GenBank/DDBJ whole genome shotgun (WGS) entry which is preliminary data.</text>
</comment>
<dbReference type="SUPFAM" id="SSF69118">
    <property type="entry name" value="AhpD-like"/>
    <property type="match status" value="1"/>
</dbReference>
<gene>
    <name evidence="2" type="ORF">ANI01nite_01140</name>
</gene>
<dbReference type="PANTHER" id="PTHR33570:SF9">
    <property type="entry name" value="BLL4600 PROTEIN"/>
    <property type="match status" value="1"/>
</dbReference>
<sequence length="92" mass="10101">MVSNSFSRMNELYMISSPETVDQRFPPDRSLVTITALTAGGNASQLPYHLNFGKENGLTEAAIVEAITHLAFYVGWPKAMTAFTVAKDVFSK</sequence>
<accession>A0ABQ0RGG6</accession>
<dbReference type="Gene3D" id="1.20.1290.10">
    <property type="entry name" value="AhpD-like"/>
    <property type="match status" value="1"/>
</dbReference>
<dbReference type="PANTHER" id="PTHR33570">
    <property type="entry name" value="4-CARBOXYMUCONOLACTONE DECARBOXYLASE FAMILY PROTEIN"/>
    <property type="match status" value="1"/>
</dbReference>
<name>A0ABQ0RGG6_GLUNI</name>